<comment type="caution">
    <text evidence="2">The sequence shown here is derived from an EMBL/GenBank/DDBJ whole genome shotgun (WGS) entry which is preliminary data.</text>
</comment>
<organism evidence="2 3">
    <name type="scientific">Paenibacillus provencensis</name>
    <dbReference type="NCBI Taxonomy" id="441151"/>
    <lineage>
        <taxon>Bacteria</taxon>
        <taxon>Bacillati</taxon>
        <taxon>Bacillota</taxon>
        <taxon>Bacilli</taxon>
        <taxon>Bacillales</taxon>
        <taxon>Paenibacillaceae</taxon>
        <taxon>Paenibacillus</taxon>
    </lineage>
</organism>
<protein>
    <submittedName>
        <fullName evidence="2">DUF3885 domain-containing protein</fullName>
    </submittedName>
</protein>
<evidence type="ECO:0000259" key="1">
    <source>
        <dbReference type="Pfam" id="PF13021"/>
    </source>
</evidence>
<name>A0ABW3PV15_9BACL</name>
<dbReference type="EMBL" id="JBHTKX010000001">
    <property type="protein sequence ID" value="MFD1127739.1"/>
    <property type="molecule type" value="Genomic_DNA"/>
</dbReference>
<accession>A0ABW3PV15</accession>
<dbReference type="Proteomes" id="UP001597169">
    <property type="component" value="Unassembled WGS sequence"/>
</dbReference>
<dbReference type="Pfam" id="PF13021">
    <property type="entry name" value="DUF3885"/>
    <property type="match status" value="1"/>
</dbReference>
<gene>
    <name evidence="2" type="ORF">ACFQ3J_06065</name>
</gene>
<feature type="domain" description="DUF3885" evidence="1">
    <location>
        <begin position="4"/>
        <end position="58"/>
    </location>
</feature>
<evidence type="ECO:0000313" key="3">
    <source>
        <dbReference type="Proteomes" id="UP001597169"/>
    </source>
</evidence>
<dbReference type="RefSeq" id="WP_251581523.1">
    <property type="nucleotide sequence ID" value="NZ_JBHTKX010000001.1"/>
</dbReference>
<evidence type="ECO:0000313" key="2">
    <source>
        <dbReference type="EMBL" id="MFD1127739.1"/>
    </source>
</evidence>
<reference evidence="3" key="1">
    <citation type="journal article" date="2019" name="Int. J. Syst. Evol. Microbiol.">
        <title>The Global Catalogue of Microorganisms (GCM) 10K type strain sequencing project: providing services to taxonomists for standard genome sequencing and annotation.</title>
        <authorList>
            <consortium name="The Broad Institute Genomics Platform"/>
            <consortium name="The Broad Institute Genome Sequencing Center for Infectious Disease"/>
            <person name="Wu L."/>
            <person name="Ma J."/>
        </authorList>
    </citation>
    <scope>NUCLEOTIDE SEQUENCE [LARGE SCALE GENOMIC DNA]</scope>
    <source>
        <strain evidence="3">CCUG 53519</strain>
    </source>
</reference>
<proteinExistence type="predicted"/>
<dbReference type="InterPro" id="IPR024976">
    <property type="entry name" value="DUF3885"/>
</dbReference>
<sequence>MLNFARKPTSDGQIYLFNKRNGILFHMYDDRGCDVYSLDQDVLLQLYHLHRKWILDYDRYDIDQLFNEGLAGIMETEEERELRQNVNDKKVADSKIDLSKDNTCRLSHYFEIPFDNGSRFAEEISLTGFTVREISAGNETVTFEVSKIEALAHIDYQTHLMSLYGKKIWDLYRVEL</sequence>
<keyword evidence="3" id="KW-1185">Reference proteome</keyword>